<dbReference type="UniPathway" id="UPA00277">
    <property type="reaction ID" value="UER00407"/>
</dbReference>
<dbReference type="Gene3D" id="2.40.30.30">
    <property type="entry name" value="Riboflavin kinase-like"/>
    <property type="match status" value="1"/>
</dbReference>
<dbReference type="GO" id="GO:0006747">
    <property type="term" value="P:FAD biosynthetic process"/>
    <property type="evidence" value="ECO:0007669"/>
    <property type="project" value="UniProtKB-UniRule"/>
</dbReference>
<keyword evidence="7 15" id="KW-0548">Nucleotidyltransferase</keyword>
<evidence type="ECO:0000256" key="11">
    <source>
        <dbReference type="ARBA" id="ARBA00022840"/>
    </source>
</evidence>
<evidence type="ECO:0000256" key="12">
    <source>
        <dbReference type="ARBA" id="ARBA00023268"/>
    </source>
</evidence>
<keyword evidence="10 15" id="KW-0274">FAD</keyword>
<protein>
    <recommendedName>
        <fullName evidence="15">Riboflavin biosynthesis protein</fullName>
    </recommendedName>
    <domain>
        <recommendedName>
            <fullName evidence="15">Riboflavin kinase</fullName>
            <ecNumber evidence="15">2.7.1.26</ecNumber>
        </recommendedName>
        <alternativeName>
            <fullName evidence="15">Flavokinase</fullName>
        </alternativeName>
    </domain>
    <domain>
        <recommendedName>
            <fullName evidence="15">FMN adenylyltransferase</fullName>
            <ecNumber evidence="15">2.7.7.2</ecNumber>
        </recommendedName>
        <alternativeName>
            <fullName evidence="15">FAD pyrophosphorylase</fullName>
        </alternativeName>
        <alternativeName>
            <fullName evidence="15">FAD synthase</fullName>
        </alternativeName>
    </domain>
</protein>
<dbReference type="GO" id="GO:0009398">
    <property type="term" value="P:FMN biosynthetic process"/>
    <property type="evidence" value="ECO:0007669"/>
    <property type="project" value="UniProtKB-UniRule"/>
</dbReference>
<keyword evidence="11 15" id="KW-0067">ATP-binding</keyword>
<evidence type="ECO:0000256" key="7">
    <source>
        <dbReference type="ARBA" id="ARBA00022695"/>
    </source>
</evidence>
<evidence type="ECO:0000313" key="18">
    <source>
        <dbReference type="Proteomes" id="UP000247612"/>
    </source>
</evidence>
<dbReference type="PANTHER" id="PTHR22749:SF6">
    <property type="entry name" value="RIBOFLAVIN KINASE"/>
    <property type="match status" value="1"/>
</dbReference>
<comment type="pathway">
    <text evidence="2 15">Cofactor biosynthesis; FAD biosynthesis; FAD from FMN: step 1/1.</text>
</comment>
<dbReference type="InterPro" id="IPR015864">
    <property type="entry name" value="FAD_synthase"/>
</dbReference>
<evidence type="ECO:0000256" key="2">
    <source>
        <dbReference type="ARBA" id="ARBA00004726"/>
    </source>
</evidence>
<dbReference type="CDD" id="cd02064">
    <property type="entry name" value="FAD_synthetase_N"/>
    <property type="match status" value="1"/>
</dbReference>
<evidence type="ECO:0000259" key="16">
    <source>
        <dbReference type="SMART" id="SM00904"/>
    </source>
</evidence>
<dbReference type="FunFam" id="2.40.30.30:FF:000003">
    <property type="entry name" value="Riboflavin biosynthesis protein"/>
    <property type="match status" value="1"/>
</dbReference>
<evidence type="ECO:0000256" key="15">
    <source>
        <dbReference type="PIRNR" id="PIRNR004491"/>
    </source>
</evidence>
<comment type="similarity">
    <text evidence="15">Belongs to the ribF family.</text>
</comment>
<comment type="pathway">
    <text evidence="3 15">Cofactor biosynthesis; FMN biosynthesis; FMN from riboflavin (ATP route): step 1/1.</text>
</comment>
<dbReference type="InterPro" id="IPR014729">
    <property type="entry name" value="Rossmann-like_a/b/a_fold"/>
</dbReference>
<dbReference type="EC" id="2.7.1.26" evidence="15"/>
<evidence type="ECO:0000256" key="3">
    <source>
        <dbReference type="ARBA" id="ARBA00005201"/>
    </source>
</evidence>
<keyword evidence="9 15" id="KW-0418">Kinase</keyword>
<evidence type="ECO:0000256" key="1">
    <source>
        <dbReference type="ARBA" id="ARBA00002121"/>
    </source>
</evidence>
<dbReference type="GO" id="GO:0003919">
    <property type="term" value="F:FMN adenylyltransferase activity"/>
    <property type="evidence" value="ECO:0007669"/>
    <property type="project" value="UniProtKB-UniRule"/>
</dbReference>
<dbReference type="PIRSF" id="PIRSF004491">
    <property type="entry name" value="FAD_Synth"/>
    <property type="match status" value="1"/>
</dbReference>
<dbReference type="Pfam" id="PF06574">
    <property type="entry name" value="FAD_syn"/>
    <property type="match status" value="1"/>
</dbReference>
<dbReference type="NCBIfam" id="TIGR00083">
    <property type="entry name" value="ribF"/>
    <property type="match status" value="1"/>
</dbReference>
<name>A0A318KH97_9FIRM</name>
<comment type="catalytic activity">
    <reaction evidence="14 15">
        <text>FMN + ATP + H(+) = FAD + diphosphate</text>
        <dbReference type="Rhea" id="RHEA:17237"/>
        <dbReference type="ChEBI" id="CHEBI:15378"/>
        <dbReference type="ChEBI" id="CHEBI:30616"/>
        <dbReference type="ChEBI" id="CHEBI:33019"/>
        <dbReference type="ChEBI" id="CHEBI:57692"/>
        <dbReference type="ChEBI" id="CHEBI:58210"/>
        <dbReference type="EC" id="2.7.7.2"/>
    </reaction>
</comment>
<evidence type="ECO:0000256" key="4">
    <source>
        <dbReference type="ARBA" id="ARBA00022630"/>
    </source>
</evidence>
<sequence length="313" mass="34649">MEVIRMGIGSIQSSPVPLSACIGYFDGLHLGHQQLVANAIAAAKDHHCQSALITFDPDPWAVLKDLQDIDHLTTMAERIELGAKLGIEKWIILEFTKELAALTPEAFLNQILIPLNLHTLVCGFDYHYGCRGQGNVDTLKKQSVFDVKVVAEVDYAGEKISSTRIEKAISEGDMVLSEKLLGRPYSLHGSVVRGNHVGTNVLGFPTANLALSDHYVIPKRGVYVGACRCNGELIKAMINIGHNPTCNHRDELSVEAHLIDFNQDLYGQTITLYFYEKLRDEVKFASADELIAQLNADRLNTKNYQRKEGMACV</sequence>
<dbReference type="GO" id="GO:0009231">
    <property type="term" value="P:riboflavin biosynthetic process"/>
    <property type="evidence" value="ECO:0007669"/>
    <property type="project" value="InterPro"/>
</dbReference>
<keyword evidence="5 15" id="KW-0288">FMN</keyword>
<dbReference type="NCBIfam" id="NF004162">
    <property type="entry name" value="PRK05627.1-5"/>
    <property type="match status" value="1"/>
</dbReference>
<keyword evidence="12" id="KW-0511">Multifunctional enzyme</keyword>
<keyword evidence="4 15" id="KW-0285">Flavoprotein</keyword>
<organism evidence="17 18">
    <name type="scientific">Dielma fastidiosa</name>
    <dbReference type="NCBI Taxonomy" id="1034346"/>
    <lineage>
        <taxon>Bacteria</taxon>
        <taxon>Bacillati</taxon>
        <taxon>Bacillota</taxon>
        <taxon>Erysipelotrichia</taxon>
        <taxon>Erysipelotrichales</taxon>
        <taxon>Erysipelotrichaceae</taxon>
        <taxon>Dielma</taxon>
    </lineage>
</organism>
<evidence type="ECO:0000256" key="5">
    <source>
        <dbReference type="ARBA" id="ARBA00022643"/>
    </source>
</evidence>
<evidence type="ECO:0000256" key="6">
    <source>
        <dbReference type="ARBA" id="ARBA00022679"/>
    </source>
</evidence>
<dbReference type="GO" id="GO:0008531">
    <property type="term" value="F:riboflavin kinase activity"/>
    <property type="evidence" value="ECO:0007669"/>
    <property type="project" value="UniProtKB-UniRule"/>
</dbReference>
<dbReference type="InterPro" id="IPR023465">
    <property type="entry name" value="Riboflavin_kinase_dom_sf"/>
</dbReference>
<dbReference type="RefSeq" id="WP_022937794.1">
    <property type="nucleotide sequence ID" value="NZ_CABKRQ010000003.1"/>
</dbReference>
<dbReference type="SMART" id="SM00904">
    <property type="entry name" value="Flavokinase"/>
    <property type="match status" value="1"/>
</dbReference>
<dbReference type="InterPro" id="IPR023468">
    <property type="entry name" value="Riboflavin_kinase"/>
</dbReference>
<dbReference type="Proteomes" id="UP000247612">
    <property type="component" value="Unassembled WGS sequence"/>
</dbReference>
<comment type="catalytic activity">
    <reaction evidence="13 15">
        <text>riboflavin + ATP = FMN + ADP + H(+)</text>
        <dbReference type="Rhea" id="RHEA:14357"/>
        <dbReference type="ChEBI" id="CHEBI:15378"/>
        <dbReference type="ChEBI" id="CHEBI:30616"/>
        <dbReference type="ChEBI" id="CHEBI:57986"/>
        <dbReference type="ChEBI" id="CHEBI:58210"/>
        <dbReference type="ChEBI" id="CHEBI:456216"/>
        <dbReference type="EC" id="2.7.1.26"/>
    </reaction>
</comment>
<reference evidence="17 18" key="1">
    <citation type="submission" date="2018-05" db="EMBL/GenBank/DDBJ databases">
        <title>Genomic Encyclopedia of Type Strains, Phase IV (KMG-IV): sequencing the most valuable type-strain genomes for metagenomic binning, comparative biology and taxonomic classification.</title>
        <authorList>
            <person name="Goeker M."/>
        </authorList>
    </citation>
    <scope>NUCLEOTIDE SEQUENCE [LARGE SCALE GENOMIC DNA]</scope>
    <source>
        <strain evidence="17 18">JC118</strain>
    </source>
</reference>
<evidence type="ECO:0000256" key="13">
    <source>
        <dbReference type="ARBA" id="ARBA00047880"/>
    </source>
</evidence>
<dbReference type="PANTHER" id="PTHR22749">
    <property type="entry name" value="RIBOFLAVIN KINASE/FMN ADENYLYLTRANSFERASE"/>
    <property type="match status" value="1"/>
</dbReference>
<dbReference type="EC" id="2.7.7.2" evidence="15"/>
<keyword evidence="18" id="KW-1185">Reference proteome</keyword>
<dbReference type="AlphaFoldDB" id="A0A318KH97"/>
<dbReference type="UniPathway" id="UPA00276">
    <property type="reaction ID" value="UER00406"/>
</dbReference>
<accession>A0A318KH97</accession>
<comment type="function">
    <text evidence="1">Catalyzes the phosphorylation of riboflavin to FMN followed by the adenylation of FMN to FAD.</text>
</comment>
<dbReference type="Pfam" id="PF01687">
    <property type="entry name" value="Flavokinase"/>
    <property type="match status" value="1"/>
</dbReference>
<dbReference type="SUPFAM" id="SSF82114">
    <property type="entry name" value="Riboflavin kinase-like"/>
    <property type="match status" value="1"/>
</dbReference>
<comment type="caution">
    <text evidence="17">The sequence shown here is derived from an EMBL/GenBank/DDBJ whole genome shotgun (WGS) entry which is preliminary data.</text>
</comment>
<evidence type="ECO:0000313" key="17">
    <source>
        <dbReference type="EMBL" id="PXX75023.1"/>
    </source>
</evidence>
<feature type="domain" description="Riboflavin kinase" evidence="16">
    <location>
        <begin position="180"/>
        <end position="306"/>
    </location>
</feature>
<dbReference type="STRING" id="1034346.GCA_000313565_01491"/>
<keyword evidence="8 15" id="KW-0547">Nucleotide-binding</keyword>
<evidence type="ECO:0000256" key="14">
    <source>
        <dbReference type="ARBA" id="ARBA00049494"/>
    </source>
</evidence>
<dbReference type="Gene3D" id="3.40.50.620">
    <property type="entry name" value="HUPs"/>
    <property type="match status" value="1"/>
</dbReference>
<evidence type="ECO:0000256" key="9">
    <source>
        <dbReference type="ARBA" id="ARBA00022777"/>
    </source>
</evidence>
<keyword evidence="6 15" id="KW-0808">Transferase</keyword>
<proteinExistence type="inferred from homology"/>
<evidence type="ECO:0000256" key="10">
    <source>
        <dbReference type="ARBA" id="ARBA00022827"/>
    </source>
</evidence>
<dbReference type="InterPro" id="IPR002606">
    <property type="entry name" value="Riboflavin_kinase_bac"/>
</dbReference>
<dbReference type="EMBL" id="QJKH01000021">
    <property type="protein sequence ID" value="PXX75023.1"/>
    <property type="molecule type" value="Genomic_DNA"/>
</dbReference>
<gene>
    <name evidence="17" type="ORF">DES51_1214</name>
</gene>
<dbReference type="InterPro" id="IPR015865">
    <property type="entry name" value="Riboflavin_kinase_bac/euk"/>
</dbReference>
<dbReference type="GO" id="GO:0005524">
    <property type="term" value="F:ATP binding"/>
    <property type="evidence" value="ECO:0007669"/>
    <property type="project" value="UniProtKB-UniRule"/>
</dbReference>
<dbReference type="SUPFAM" id="SSF52374">
    <property type="entry name" value="Nucleotidylyl transferase"/>
    <property type="match status" value="1"/>
</dbReference>
<evidence type="ECO:0000256" key="8">
    <source>
        <dbReference type="ARBA" id="ARBA00022741"/>
    </source>
</evidence>